<dbReference type="GO" id="GO:0042023">
    <property type="term" value="P:DNA endoreduplication"/>
    <property type="evidence" value="ECO:0007669"/>
    <property type="project" value="InterPro"/>
</dbReference>
<name>A0A833QUT8_9POAL</name>
<evidence type="ECO:0000256" key="1">
    <source>
        <dbReference type="SAM" id="MobiDB-lite"/>
    </source>
</evidence>
<feature type="compositionally biased region" description="Acidic residues" evidence="1">
    <location>
        <begin position="84"/>
        <end position="94"/>
    </location>
</feature>
<dbReference type="Proteomes" id="UP000623129">
    <property type="component" value="Unassembled WGS sequence"/>
</dbReference>
<gene>
    <name evidence="2" type="ORF">FCM35_KLT08663</name>
</gene>
<dbReference type="OrthoDB" id="549068at2759"/>
<feature type="compositionally biased region" description="Basic and acidic residues" evidence="1">
    <location>
        <begin position="32"/>
        <end position="52"/>
    </location>
</feature>
<sequence>MSESRERSPDWLREFQAPDRDVMSLFSASDSSPERPSHTLKDGIERGKEKLEPFSIDSGDDVRKVQAKKKKSTKTETTSVSLEDALDTQEEGLAEGDLIKEKTEGPSVSQRLPLVFPEKVQRTKALVECDGDSIDLSGDVGAVGRLVISHSNYKLMVSVGQTEAKIEAIMNDFIQLEPQSNLFEAETMVEVVMLQAGGVPKKAKKATAKPGKRAPRKTQSAKRTKKAGK</sequence>
<feature type="compositionally biased region" description="Basic and acidic residues" evidence="1">
    <location>
        <begin position="1"/>
        <end position="22"/>
    </location>
</feature>
<protein>
    <submittedName>
        <fullName evidence="2">DNA-binding protein BIN4 isoform X1</fullName>
    </submittedName>
</protein>
<evidence type="ECO:0000313" key="3">
    <source>
        <dbReference type="Proteomes" id="UP000623129"/>
    </source>
</evidence>
<dbReference type="GO" id="GO:0005634">
    <property type="term" value="C:nucleus"/>
    <property type="evidence" value="ECO:0007669"/>
    <property type="project" value="TreeGrafter"/>
</dbReference>
<accession>A0A833QUT8</accession>
<dbReference type="GO" id="GO:0051276">
    <property type="term" value="P:chromosome organization"/>
    <property type="evidence" value="ECO:0007669"/>
    <property type="project" value="TreeGrafter"/>
</dbReference>
<dbReference type="EMBL" id="SWLB01000019">
    <property type="protein sequence ID" value="KAF3325583.1"/>
    <property type="molecule type" value="Genomic_DNA"/>
</dbReference>
<organism evidence="2 3">
    <name type="scientific">Carex littledalei</name>
    <dbReference type="NCBI Taxonomy" id="544730"/>
    <lineage>
        <taxon>Eukaryota</taxon>
        <taxon>Viridiplantae</taxon>
        <taxon>Streptophyta</taxon>
        <taxon>Embryophyta</taxon>
        <taxon>Tracheophyta</taxon>
        <taxon>Spermatophyta</taxon>
        <taxon>Magnoliopsida</taxon>
        <taxon>Liliopsida</taxon>
        <taxon>Poales</taxon>
        <taxon>Cyperaceae</taxon>
        <taxon>Cyperoideae</taxon>
        <taxon>Cariceae</taxon>
        <taxon>Carex</taxon>
        <taxon>Carex subgen. Euthyceras</taxon>
    </lineage>
</organism>
<dbReference type="PANTHER" id="PTHR34810:SF1">
    <property type="entry name" value="DNA-BINDING PROTEIN BIN4"/>
    <property type="match status" value="1"/>
</dbReference>
<proteinExistence type="predicted"/>
<evidence type="ECO:0000313" key="2">
    <source>
        <dbReference type="EMBL" id="KAF3325583.1"/>
    </source>
</evidence>
<dbReference type="PANTHER" id="PTHR34810">
    <property type="entry name" value="DNA-BINDING PROTEIN BIN4"/>
    <property type="match status" value="1"/>
</dbReference>
<keyword evidence="2" id="KW-0238">DNA-binding</keyword>
<dbReference type="GO" id="GO:0003690">
    <property type="term" value="F:double-stranded DNA binding"/>
    <property type="evidence" value="ECO:0007669"/>
    <property type="project" value="InterPro"/>
</dbReference>
<reference evidence="2" key="1">
    <citation type="submission" date="2020-01" db="EMBL/GenBank/DDBJ databases">
        <title>Genome sequence of Kobresia littledalei, the first chromosome-level genome in the family Cyperaceae.</title>
        <authorList>
            <person name="Qu G."/>
        </authorList>
    </citation>
    <scope>NUCLEOTIDE SEQUENCE</scope>
    <source>
        <strain evidence="2">C.B.Clarke</strain>
        <tissue evidence="2">Leaf</tissue>
    </source>
</reference>
<dbReference type="AlphaFoldDB" id="A0A833QUT8"/>
<keyword evidence="3" id="KW-1185">Reference proteome</keyword>
<feature type="region of interest" description="Disordered" evidence="1">
    <location>
        <begin position="199"/>
        <end position="229"/>
    </location>
</feature>
<feature type="region of interest" description="Disordered" evidence="1">
    <location>
        <begin position="1"/>
        <end position="105"/>
    </location>
</feature>
<feature type="compositionally biased region" description="Basic residues" evidence="1">
    <location>
        <begin position="201"/>
        <end position="229"/>
    </location>
</feature>
<dbReference type="GO" id="GO:0009330">
    <property type="term" value="C:DNA topoisomerase type II (double strand cut, ATP-hydrolyzing) complex"/>
    <property type="evidence" value="ECO:0007669"/>
    <property type="project" value="InterPro"/>
</dbReference>
<dbReference type="InterPro" id="IPR033246">
    <property type="entry name" value="BIN4"/>
</dbReference>
<comment type="caution">
    <text evidence="2">The sequence shown here is derived from an EMBL/GenBank/DDBJ whole genome shotgun (WGS) entry which is preliminary data.</text>
</comment>